<name>A0A9D9GKR9_9BACL</name>
<dbReference type="GO" id="GO:0005737">
    <property type="term" value="C:cytoplasm"/>
    <property type="evidence" value="ECO:0007669"/>
    <property type="project" value="InterPro"/>
</dbReference>
<proteinExistence type="inferred from homology"/>
<dbReference type="PROSITE" id="PS00745">
    <property type="entry name" value="RF_PROK_I"/>
    <property type="match status" value="1"/>
</dbReference>
<feature type="non-terminal residue" evidence="8">
    <location>
        <position position="1"/>
    </location>
</feature>
<dbReference type="Gene3D" id="3.30.70.1660">
    <property type="match status" value="1"/>
</dbReference>
<gene>
    <name evidence="8" type="primary">prfB</name>
    <name evidence="8" type="ORF">IAC78_00635</name>
</gene>
<dbReference type="InterPro" id="IPR005139">
    <property type="entry name" value="PCRF"/>
</dbReference>
<dbReference type="Proteomes" id="UP000823629">
    <property type="component" value="Unassembled WGS sequence"/>
</dbReference>
<dbReference type="Pfam" id="PF00472">
    <property type="entry name" value="RF-1"/>
    <property type="match status" value="1"/>
</dbReference>
<reference evidence="8" key="2">
    <citation type="journal article" date="2021" name="PeerJ">
        <title>Extensive microbial diversity within the chicken gut microbiome revealed by metagenomics and culture.</title>
        <authorList>
            <person name="Gilroy R."/>
            <person name="Ravi A."/>
            <person name="Getino M."/>
            <person name="Pursley I."/>
            <person name="Horton D.L."/>
            <person name="Alikhan N.F."/>
            <person name="Baker D."/>
            <person name="Gharbi K."/>
            <person name="Hall N."/>
            <person name="Watson M."/>
            <person name="Adriaenssens E.M."/>
            <person name="Foster-Nyarko E."/>
            <person name="Jarju S."/>
            <person name="Secka A."/>
            <person name="Antonio M."/>
            <person name="Oren A."/>
            <person name="Chaudhuri R.R."/>
            <person name="La Ragione R."/>
            <person name="Hildebrand F."/>
            <person name="Pallen M.J."/>
        </authorList>
    </citation>
    <scope>NUCLEOTIDE SEQUENCE</scope>
    <source>
        <strain evidence="8">1748</strain>
    </source>
</reference>
<dbReference type="Gene3D" id="1.20.58.410">
    <property type="entry name" value="Release factor"/>
    <property type="match status" value="1"/>
</dbReference>
<comment type="function">
    <text evidence="1">Peptide chain release factor 2 directs the termination of translation in response to the peptide chain termination codons UGA and UAA.</text>
</comment>
<dbReference type="Gene3D" id="3.30.160.20">
    <property type="match status" value="1"/>
</dbReference>
<dbReference type="SUPFAM" id="SSF75620">
    <property type="entry name" value="Release factor"/>
    <property type="match status" value="1"/>
</dbReference>
<dbReference type="Pfam" id="PF03462">
    <property type="entry name" value="PCRF"/>
    <property type="match status" value="1"/>
</dbReference>
<dbReference type="PANTHER" id="PTHR43116:SF3">
    <property type="entry name" value="CLASS I PEPTIDE CHAIN RELEASE FACTOR"/>
    <property type="match status" value="1"/>
</dbReference>
<feature type="coiled-coil region" evidence="6">
    <location>
        <begin position="63"/>
        <end position="90"/>
    </location>
</feature>
<evidence type="ECO:0000313" key="9">
    <source>
        <dbReference type="Proteomes" id="UP000823629"/>
    </source>
</evidence>
<dbReference type="InterPro" id="IPR000352">
    <property type="entry name" value="Pep_chain_release_fac_I"/>
</dbReference>
<dbReference type="PANTHER" id="PTHR43116">
    <property type="entry name" value="PEPTIDE CHAIN RELEASE FACTOR 2"/>
    <property type="match status" value="1"/>
</dbReference>
<feature type="domain" description="Prokaryotic-type class I peptide chain release factors" evidence="7">
    <location>
        <begin position="245"/>
        <end position="261"/>
    </location>
</feature>
<sequence>MKELYELNSEFSRLEAQLEALRGSLDEDNLSKQIEELSLKTQASDFWNDRVQATKINSKLASLEDLLNSFKKLEASLLDVKAALELLKIEDDTELHSEVESSIKSLVSSLSEFETELYLNGEYDSHNAILEFHPGAGGTEAHDWAQMLFRMYVRYAEKHRFKVEVVSYLEGEEAGISSATIIIKGKNAFGLLKSERGVHRLVRISPFDAGGSRHTSFASVNVMPEFNNDIDLKIEDKDLRIDTFRSQGAGGQNVNKTESAVRITHIPTGIAVYSEVERSQIQNREIAMNLLRSRLFQLYEQERQEKLRKINGDKKNIEWGSQIRSYVFCPYTLVKDHRSDYEEKNVASVMDGNIDGFIQAY</sequence>
<comment type="similarity">
    <text evidence="2">Belongs to the prokaryotic/mitochondrial release factor family.</text>
</comment>
<evidence type="ECO:0000256" key="1">
    <source>
        <dbReference type="ARBA" id="ARBA00002613"/>
    </source>
</evidence>
<keyword evidence="6" id="KW-0175">Coiled coil</keyword>
<dbReference type="HAMAP" id="MF_00094">
    <property type="entry name" value="Rel_fac_2"/>
    <property type="match status" value="1"/>
</dbReference>
<evidence type="ECO:0000256" key="3">
    <source>
        <dbReference type="ARBA" id="ARBA00022481"/>
    </source>
</evidence>
<comment type="caution">
    <text evidence="8">The sequence shown here is derived from an EMBL/GenBank/DDBJ whole genome shotgun (WGS) entry which is preliminary data.</text>
</comment>
<organism evidence="8 9">
    <name type="scientific">Candidatus Scatoplasma merdavium</name>
    <dbReference type="NCBI Taxonomy" id="2840932"/>
    <lineage>
        <taxon>Bacteria</taxon>
        <taxon>Bacillati</taxon>
        <taxon>Bacillota</taxon>
        <taxon>Bacilli</taxon>
        <taxon>Bacillales</taxon>
        <taxon>Candidatus Scatoplasma</taxon>
    </lineage>
</organism>
<evidence type="ECO:0000313" key="8">
    <source>
        <dbReference type="EMBL" id="MBO8413977.1"/>
    </source>
</evidence>
<accession>A0A9D9GKR9</accession>
<keyword evidence="4" id="KW-0648">Protein biosynthesis</keyword>
<reference evidence="8" key="1">
    <citation type="submission" date="2020-10" db="EMBL/GenBank/DDBJ databases">
        <authorList>
            <person name="Gilroy R."/>
        </authorList>
    </citation>
    <scope>NUCLEOTIDE SEQUENCE</scope>
    <source>
        <strain evidence="8">1748</strain>
    </source>
</reference>
<evidence type="ECO:0000256" key="4">
    <source>
        <dbReference type="ARBA" id="ARBA00022917"/>
    </source>
</evidence>
<evidence type="ECO:0000256" key="2">
    <source>
        <dbReference type="ARBA" id="ARBA00010835"/>
    </source>
</evidence>
<dbReference type="GO" id="GO:0016149">
    <property type="term" value="F:translation release factor activity, codon specific"/>
    <property type="evidence" value="ECO:0007669"/>
    <property type="project" value="InterPro"/>
</dbReference>
<evidence type="ECO:0000259" key="7">
    <source>
        <dbReference type="PROSITE" id="PS00745"/>
    </source>
</evidence>
<dbReference type="AlphaFoldDB" id="A0A9D9GKR9"/>
<dbReference type="InterPro" id="IPR004374">
    <property type="entry name" value="PrfB"/>
</dbReference>
<evidence type="ECO:0000256" key="5">
    <source>
        <dbReference type="NCBIfam" id="TIGR00020"/>
    </source>
</evidence>
<evidence type="ECO:0000256" key="6">
    <source>
        <dbReference type="SAM" id="Coils"/>
    </source>
</evidence>
<dbReference type="FunFam" id="3.30.160.20:FF:000004">
    <property type="entry name" value="Peptide chain release factor 1"/>
    <property type="match status" value="1"/>
</dbReference>
<dbReference type="EMBL" id="JADING010000015">
    <property type="protein sequence ID" value="MBO8413977.1"/>
    <property type="molecule type" value="Genomic_DNA"/>
</dbReference>
<dbReference type="SMART" id="SM00937">
    <property type="entry name" value="PCRF"/>
    <property type="match status" value="1"/>
</dbReference>
<dbReference type="InterPro" id="IPR045853">
    <property type="entry name" value="Pep_chain_release_fac_I_sf"/>
</dbReference>
<keyword evidence="3" id="KW-0488">Methylation</keyword>
<protein>
    <recommendedName>
        <fullName evidence="5">Peptide chain release factor 2</fullName>
    </recommendedName>
</protein>
<dbReference type="NCBIfam" id="TIGR00020">
    <property type="entry name" value="prfB"/>
    <property type="match status" value="1"/>
</dbReference>